<feature type="transmembrane region" description="Helical" evidence="8">
    <location>
        <begin position="424"/>
        <end position="445"/>
    </location>
</feature>
<keyword evidence="7 8" id="KW-0472">Membrane</keyword>
<evidence type="ECO:0000256" key="5">
    <source>
        <dbReference type="ARBA" id="ARBA00022692"/>
    </source>
</evidence>
<feature type="transmembrane region" description="Helical" evidence="8">
    <location>
        <begin position="219"/>
        <end position="235"/>
    </location>
</feature>
<comment type="caution">
    <text evidence="11">The sequence shown here is derived from an EMBL/GenBank/DDBJ whole genome shotgun (WGS) entry which is preliminary data.</text>
</comment>
<keyword evidence="3" id="KW-0328">Glycosyltransferase</keyword>
<dbReference type="PANTHER" id="PTHR33908:SF11">
    <property type="entry name" value="MEMBRANE PROTEIN"/>
    <property type="match status" value="1"/>
</dbReference>
<feature type="transmembrane region" description="Helical" evidence="8">
    <location>
        <begin position="318"/>
        <end position="344"/>
    </location>
</feature>
<feature type="transmembrane region" description="Helical" evidence="8">
    <location>
        <begin position="149"/>
        <end position="165"/>
    </location>
</feature>
<evidence type="ECO:0000256" key="4">
    <source>
        <dbReference type="ARBA" id="ARBA00022679"/>
    </source>
</evidence>
<dbReference type="GO" id="GO:0016763">
    <property type="term" value="F:pentosyltransferase activity"/>
    <property type="evidence" value="ECO:0007669"/>
    <property type="project" value="TreeGrafter"/>
</dbReference>
<dbReference type="Proteomes" id="UP000218083">
    <property type="component" value="Unassembled WGS sequence"/>
</dbReference>
<dbReference type="GO" id="GO:0005886">
    <property type="term" value="C:plasma membrane"/>
    <property type="evidence" value="ECO:0007669"/>
    <property type="project" value="UniProtKB-SubCell"/>
</dbReference>
<dbReference type="Pfam" id="PF25230">
    <property type="entry name" value="DUF7846"/>
    <property type="match status" value="1"/>
</dbReference>
<evidence type="ECO:0000256" key="7">
    <source>
        <dbReference type="ARBA" id="ARBA00023136"/>
    </source>
</evidence>
<evidence type="ECO:0000256" key="8">
    <source>
        <dbReference type="SAM" id="Phobius"/>
    </source>
</evidence>
<dbReference type="InterPro" id="IPR050297">
    <property type="entry name" value="LipidA_mod_glycosyltrf_83"/>
</dbReference>
<comment type="subcellular location">
    <subcellularLocation>
        <location evidence="1">Cell membrane</location>
        <topology evidence="1">Multi-pass membrane protein</topology>
    </subcellularLocation>
</comment>
<name>A0A2A2FKZ2_9EURY</name>
<protein>
    <submittedName>
        <fullName evidence="11">Uncharacterized protein</fullName>
    </submittedName>
</protein>
<sequence length="771" mass="80807">MSPRPDPSSPRSLARRLASRGRARVARADRLTLVAGVVAAASGVLVFAVAATVFAYHSTNHDEGVYLMQAAMLRSGQLELHAGALADAFHPWFFVEDGGRLYPKYSPVPAAMYAVSMALFGEPRVTLAAVAAGNAALVYLLGATVFDRRVGLAAAVLFAASPMAVASSAVFLPYAPTTFFNLCFAVAYLRSVRDESIAAAGVAGTAIGVAFFARPFTAVLFAAPFICHALVRVGVAVRDAGVLPLPLPGAVRRHGLTALLGTLFVGVTLAYNLRMTGSPLTFPYEAFAPMDGPGFGERRLLGHSADYTPELAARSNGYALWFLLTRWVAGGPIGSALALAGGALAARRWLSGRRAVGGVRGAGGSDAVDSAAPGDPRFERTAGLLVGGVAVSVAVGNLFFWGTHNALATLSDPTDGFVSQFGPFYHFDLLVPLSVFGGVAVAAAWRALPAVRRRLADALSPRSARAVVAVAVALALVTAGVAGAAAVSTPIERNAPLADKYETAYEPIEATEFDEDLVFIPTPYGEWQNHPFQSLRNDPGLDGEVVYALDRDPAEDFAVIDAYPDRDLYRYAYQGEWTPDPTRHVAPKLEPLDVREGARIEATTTVGVPDRVETAHVRVETVRGADGESTGTGGSTTGDDFARYVVDDPAGSLSVDWSIGPDGVRLAGAPNATVPFDPAGDEAIVTVTLVDPTGSTFTYRQEATIRAAGAGGDGDAEIGDGAGVEVVWPPERSVCRLVTECGTEGTYLPDDPDAHAEWVAFETDAEASADR</sequence>
<evidence type="ECO:0000259" key="10">
    <source>
        <dbReference type="Pfam" id="PF25230"/>
    </source>
</evidence>
<evidence type="ECO:0000259" key="9">
    <source>
        <dbReference type="Pfam" id="PF13231"/>
    </source>
</evidence>
<reference evidence="11 12" key="1">
    <citation type="submission" date="2017-08" db="EMBL/GenBank/DDBJ databases">
        <title>The strain WRN001 was isolated from Binhai saline alkaline soil, Tianjin, China.</title>
        <authorList>
            <person name="Liu D."/>
            <person name="Zhang G."/>
        </authorList>
    </citation>
    <scope>NUCLEOTIDE SEQUENCE [LARGE SCALE GENOMIC DNA]</scope>
    <source>
        <strain evidence="11 12">WN019</strain>
    </source>
</reference>
<feature type="transmembrane region" description="Helical" evidence="8">
    <location>
        <begin position="31"/>
        <end position="56"/>
    </location>
</feature>
<evidence type="ECO:0000256" key="3">
    <source>
        <dbReference type="ARBA" id="ARBA00022676"/>
    </source>
</evidence>
<dbReference type="EMBL" id="NSKC01000001">
    <property type="protein sequence ID" value="PAU85434.1"/>
    <property type="molecule type" value="Genomic_DNA"/>
</dbReference>
<dbReference type="PANTHER" id="PTHR33908">
    <property type="entry name" value="MANNOSYLTRANSFERASE YKCB-RELATED"/>
    <property type="match status" value="1"/>
</dbReference>
<dbReference type="RefSeq" id="WP_095635550.1">
    <property type="nucleotide sequence ID" value="NZ_NSKC01000001.1"/>
</dbReference>
<keyword evidence="12" id="KW-1185">Reference proteome</keyword>
<evidence type="ECO:0000313" key="11">
    <source>
        <dbReference type="EMBL" id="PAU85434.1"/>
    </source>
</evidence>
<dbReference type="OrthoDB" id="157326at2157"/>
<dbReference type="InterPro" id="IPR057168">
    <property type="entry name" value="DUF7846"/>
</dbReference>
<keyword evidence="5 8" id="KW-0812">Transmembrane</keyword>
<evidence type="ECO:0000256" key="1">
    <source>
        <dbReference type="ARBA" id="ARBA00004651"/>
    </source>
</evidence>
<keyword evidence="4" id="KW-0808">Transferase</keyword>
<proteinExistence type="predicted"/>
<gene>
    <name evidence="11" type="ORF">CK500_01825</name>
</gene>
<evidence type="ECO:0000256" key="2">
    <source>
        <dbReference type="ARBA" id="ARBA00022475"/>
    </source>
</evidence>
<evidence type="ECO:0000313" key="12">
    <source>
        <dbReference type="Proteomes" id="UP000218083"/>
    </source>
</evidence>
<dbReference type="Pfam" id="PF13231">
    <property type="entry name" value="PMT_2"/>
    <property type="match status" value="1"/>
</dbReference>
<organism evidence="11 12">
    <name type="scientific">Halorubrum salipaludis</name>
    <dbReference type="NCBI Taxonomy" id="2032630"/>
    <lineage>
        <taxon>Archaea</taxon>
        <taxon>Methanobacteriati</taxon>
        <taxon>Methanobacteriota</taxon>
        <taxon>Stenosarchaea group</taxon>
        <taxon>Halobacteria</taxon>
        <taxon>Halobacteriales</taxon>
        <taxon>Haloferacaceae</taxon>
        <taxon>Halorubrum</taxon>
    </lineage>
</organism>
<feature type="transmembrane region" description="Helical" evidence="8">
    <location>
        <begin position="256"/>
        <end position="273"/>
    </location>
</feature>
<feature type="domain" description="Glycosyltransferase RgtA/B/C/D-like" evidence="9">
    <location>
        <begin position="106"/>
        <end position="230"/>
    </location>
</feature>
<keyword evidence="6 8" id="KW-1133">Transmembrane helix</keyword>
<feature type="domain" description="DUF7846" evidence="10">
    <location>
        <begin position="517"/>
        <end position="703"/>
    </location>
</feature>
<feature type="transmembrane region" description="Helical" evidence="8">
    <location>
        <begin position="466"/>
        <end position="487"/>
    </location>
</feature>
<evidence type="ECO:0000256" key="6">
    <source>
        <dbReference type="ARBA" id="ARBA00022989"/>
    </source>
</evidence>
<keyword evidence="2" id="KW-1003">Cell membrane</keyword>
<feature type="transmembrane region" description="Helical" evidence="8">
    <location>
        <begin position="125"/>
        <end position="142"/>
    </location>
</feature>
<accession>A0A2A2FKZ2</accession>
<feature type="transmembrane region" description="Helical" evidence="8">
    <location>
        <begin position="382"/>
        <end position="404"/>
    </location>
</feature>
<dbReference type="GO" id="GO:0008610">
    <property type="term" value="P:lipid biosynthetic process"/>
    <property type="evidence" value="ECO:0007669"/>
    <property type="project" value="UniProtKB-ARBA"/>
</dbReference>
<dbReference type="AlphaFoldDB" id="A0A2A2FKZ2"/>
<dbReference type="InterPro" id="IPR038731">
    <property type="entry name" value="RgtA/B/C-like"/>
</dbReference>